<accession>A0ABM0MC88</accession>
<feature type="non-terminal residue" evidence="3">
    <location>
        <position position="1"/>
    </location>
</feature>
<feature type="non-terminal residue" evidence="3">
    <location>
        <position position="171"/>
    </location>
</feature>
<reference evidence="3" key="1">
    <citation type="submission" date="2025-08" db="UniProtKB">
        <authorList>
            <consortium name="RefSeq"/>
        </authorList>
    </citation>
    <scope>IDENTIFICATION</scope>
    <source>
        <tissue evidence="3">Testes</tissue>
    </source>
</reference>
<dbReference type="SMART" id="SM00409">
    <property type="entry name" value="IG"/>
    <property type="match status" value="1"/>
</dbReference>
<dbReference type="RefSeq" id="XP_006817629.1">
    <property type="nucleotide sequence ID" value="XM_006817566.1"/>
</dbReference>
<protein>
    <submittedName>
        <fullName evidence="3">Uncharacterized protein LOC102805312</fullName>
    </submittedName>
</protein>
<dbReference type="SUPFAM" id="SSF48726">
    <property type="entry name" value="Immunoglobulin"/>
    <property type="match status" value="1"/>
</dbReference>
<sequence>VFIERPTNVSTAVGSYFSLRCSGSNSARISWMKDNKSYKQSKSYADGRWFQSRKKHILVVNAEFEDSGMYTCRLLHKRTKIGEVNAWVDVREKPRLTEENHAREVALKESVITQLNHTLTVKQDELLQKENIMEINKENHAREAALKEFVIKNLNYTLFTIQEETAQQIHE</sequence>
<dbReference type="Gene3D" id="2.60.40.10">
    <property type="entry name" value="Immunoglobulins"/>
    <property type="match status" value="1"/>
</dbReference>
<dbReference type="InterPro" id="IPR036179">
    <property type="entry name" value="Ig-like_dom_sf"/>
</dbReference>
<dbReference type="Proteomes" id="UP000694865">
    <property type="component" value="Unplaced"/>
</dbReference>
<organism evidence="2 3">
    <name type="scientific">Saccoglossus kowalevskii</name>
    <name type="common">Acorn worm</name>
    <dbReference type="NCBI Taxonomy" id="10224"/>
    <lineage>
        <taxon>Eukaryota</taxon>
        <taxon>Metazoa</taxon>
        <taxon>Hemichordata</taxon>
        <taxon>Enteropneusta</taxon>
        <taxon>Harrimaniidae</taxon>
        <taxon>Saccoglossus</taxon>
    </lineage>
</organism>
<proteinExistence type="predicted"/>
<evidence type="ECO:0000313" key="2">
    <source>
        <dbReference type="Proteomes" id="UP000694865"/>
    </source>
</evidence>
<evidence type="ECO:0000259" key="1">
    <source>
        <dbReference type="PROSITE" id="PS50835"/>
    </source>
</evidence>
<dbReference type="InterPro" id="IPR013783">
    <property type="entry name" value="Ig-like_fold"/>
</dbReference>
<dbReference type="Pfam" id="PF13927">
    <property type="entry name" value="Ig_3"/>
    <property type="match status" value="1"/>
</dbReference>
<gene>
    <name evidence="3" type="primary">LOC102805312</name>
</gene>
<dbReference type="GeneID" id="102805312"/>
<dbReference type="InterPro" id="IPR003599">
    <property type="entry name" value="Ig_sub"/>
</dbReference>
<keyword evidence="2" id="KW-1185">Reference proteome</keyword>
<feature type="domain" description="Ig-like" evidence="1">
    <location>
        <begin position="1"/>
        <end position="85"/>
    </location>
</feature>
<name>A0ABM0MC88_SACKO</name>
<dbReference type="InterPro" id="IPR007110">
    <property type="entry name" value="Ig-like_dom"/>
</dbReference>
<dbReference type="PROSITE" id="PS50835">
    <property type="entry name" value="IG_LIKE"/>
    <property type="match status" value="1"/>
</dbReference>
<evidence type="ECO:0000313" key="3">
    <source>
        <dbReference type="RefSeq" id="XP_006817629.1"/>
    </source>
</evidence>